<reference evidence="10 11" key="1">
    <citation type="journal article" date="2011" name="J. Bacteriol.">
        <title>Genome sequence of the ethanol-producing Zymomonas mobilis subsp. mobilis lectotype strain ATCC 10988.</title>
        <authorList>
            <person name="Pappas K.M."/>
            <person name="Kouvelis V.N."/>
            <person name="Saunders E."/>
            <person name="Brettin T.S."/>
            <person name="Bruce D."/>
            <person name="Detter C."/>
            <person name="Balakireva M."/>
            <person name="Han C.S."/>
            <person name="Savvakis G."/>
            <person name="Kyrpides N.C."/>
            <person name="Typas M.A."/>
        </authorList>
    </citation>
    <scope>NUCLEOTIDE SEQUENCE [LARGE SCALE GENOMIC DNA]</scope>
    <source>
        <strain evidence="11">ATCC 10988 / DSM 424 / CCUG 17860 / LMG 404 / NCIMB 8938 / NRRL B-806 / ZM1</strain>
    </source>
</reference>
<comment type="similarity">
    <text evidence="2 7">Belongs to the PstS family.</text>
</comment>
<dbReference type="OrthoDB" id="9801510at2"/>
<feature type="chain" id="PRO_5002609609" description="Phosphate-binding protein PstS" evidence="8">
    <location>
        <begin position="22"/>
        <end position="346"/>
    </location>
</feature>
<evidence type="ECO:0000256" key="1">
    <source>
        <dbReference type="ARBA" id="ARBA00002841"/>
    </source>
</evidence>
<dbReference type="Gene3D" id="3.40.190.10">
    <property type="entry name" value="Periplasmic binding protein-like II"/>
    <property type="match status" value="2"/>
</dbReference>
<comment type="function">
    <text evidence="1 7">Part of the ABC transporter complex PstSACB involved in phosphate import.</text>
</comment>
<dbReference type="RefSeq" id="WP_014500417.1">
    <property type="nucleotide sequence ID" value="NC_017262.1"/>
</dbReference>
<evidence type="ECO:0000256" key="7">
    <source>
        <dbReference type="PIRNR" id="PIRNR002756"/>
    </source>
</evidence>
<evidence type="ECO:0000256" key="2">
    <source>
        <dbReference type="ARBA" id="ARBA00008725"/>
    </source>
</evidence>
<accession>A0A0H3FWI4</accession>
<dbReference type="InterPro" id="IPR024370">
    <property type="entry name" value="PBP_domain"/>
</dbReference>
<dbReference type="InterPro" id="IPR050962">
    <property type="entry name" value="Phosphate-bind_PstS"/>
</dbReference>
<dbReference type="NCBIfam" id="NF008171">
    <property type="entry name" value="PRK10918.1"/>
    <property type="match status" value="1"/>
</dbReference>
<dbReference type="GO" id="GO:0035435">
    <property type="term" value="P:phosphate ion transmembrane transport"/>
    <property type="evidence" value="ECO:0007669"/>
    <property type="project" value="InterPro"/>
</dbReference>
<evidence type="ECO:0000256" key="4">
    <source>
        <dbReference type="ARBA" id="ARBA00021889"/>
    </source>
</evidence>
<evidence type="ECO:0000256" key="8">
    <source>
        <dbReference type="SAM" id="SignalP"/>
    </source>
</evidence>
<gene>
    <name evidence="10" type="ordered locus">Zmob_0270</name>
</gene>
<dbReference type="CDD" id="cd13565">
    <property type="entry name" value="PBP2_PstS"/>
    <property type="match status" value="1"/>
</dbReference>
<name>A0A0H3FWI4_ZYMMA</name>
<proteinExistence type="inferred from homology"/>
<dbReference type="InterPro" id="IPR005673">
    <property type="entry name" value="ABC_phos-bd_PstS"/>
</dbReference>
<keyword evidence="8" id="KW-0732">Signal</keyword>
<evidence type="ECO:0000256" key="6">
    <source>
        <dbReference type="ARBA" id="ARBA00022592"/>
    </source>
</evidence>
<dbReference type="KEGG" id="zmm:Zmob_0270"/>
<dbReference type="AlphaFoldDB" id="A0A0H3FWI4"/>
<comment type="subunit">
    <text evidence="3 7">The complex is composed of two ATP-binding proteins (PstB), two transmembrane proteins (PstC and PstA) and a solute-binding protein (PstS).</text>
</comment>
<dbReference type="GO" id="GO:0043190">
    <property type="term" value="C:ATP-binding cassette (ABC) transporter complex"/>
    <property type="evidence" value="ECO:0007669"/>
    <property type="project" value="InterPro"/>
</dbReference>
<evidence type="ECO:0000313" key="11">
    <source>
        <dbReference type="Proteomes" id="UP000001494"/>
    </source>
</evidence>
<protein>
    <recommendedName>
        <fullName evidence="4 7">Phosphate-binding protein PstS</fullName>
    </recommendedName>
</protein>
<dbReference type="GO" id="GO:0042301">
    <property type="term" value="F:phosphate ion binding"/>
    <property type="evidence" value="ECO:0007669"/>
    <property type="project" value="InterPro"/>
</dbReference>
<dbReference type="Pfam" id="PF12849">
    <property type="entry name" value="PBP_like_2"/>
    <property type="match status" value="1"/>
</dbReference>
<dbReference type="Proteomes" id="UP000001494">
    <property type="component" value="Chromosome"/>
</dbReference>
<feature type="signal peptide" evidence="8">
    <location>
        <begin position="1"/>
        <end position="21"/>
    </location>
</feature>
<dbReference type="SUPFAM" id="SSF53850">
    <property type="entry name" value="Periplasmic binding protein-like II"/>
    <property type="match status" value="1"/>
</dbReference>
<dbReference type="NCBIfam" id="TIGR00975">
    <property type="entry name" value="3a0107s03"/>
    <property type="match status" value="1"/>
</dbReference>
<dbReference type="EMBL" id="CP002850">
    <property type="protein sequence ID" value="AEH62120.1"/>
    <property type="molecule type" value="Genomic_DNA"/>
</dbReference>
<evidence type="ECO:0000256" key="5">
    <source>
        <dbReference type="ARBA" id="ARBA00022448"/>
    </source>
</evidence>
<keyword evidence="6 7" id="KW-0592">Phosphate transport</keyword>
<keyword evidence="5 7" id="KW-0813">Transport</keyword>
<dbReference type="eggNOG" id="COG0226">
    <property type="taxonomic scope" value="Bacteria"/>
</dbReference>
<dbReference type="PANTHER" id="PTHR42996">
    <property type="entry name" value="PHOSPHATE-BINDING PROTEIN PSTS"/>
    <property type="match status" value="1"/>
</dbReference>
<organism evidence="10 11">
    <name type="scientific">Zymomonas mobilis subsp. mobilis (strain ATCC 10988 / DSM 424 / LMG 404 / NCIMB 8938 / NRRL B-806 / ZM1)</name>
    <dbReference type="NCBI Taxonomy" id="555217"/>
    <lineage>
        <taxon>Bacteria</taxon>
        <taxon>Pseudomonadati</taxon>
        <taxon>Pseudomonadota</taxon>
        <taxon>Alphaproteobacteria</taxon>
        <taxon>Sphingomonadales</taxon>
        <taxon>Zymomonadaceae</taxon>
        <taxon>Zymomonas</taxon>
    </lineage>
</organism>
<evidence type="ECO:0000259" key="9">
    <source>
        <dbReference type="Pfam" id="PF12849"/>
    </source>
</evidence>
<evidence type="ECO:0000313" key="10">
    <source>
        <dbReference type="EMBL" id="AEH62120.1"/>
    </source>
</evidence>
<sequence length="346" mass="37276" precursor="true">MVKKIAALVGFVSLFGSTAYATTISGAGATFPAPVYGKWANSYRNQTGAVINYQPIGSGGGIKQIKASTVDFGASDKPLKTEELSKDGLYQFPTVMGGIVPIINLPGLRSGRLHLTGSILADIYLGKITRWNDPRIASINPWLKLPPVPITVVHRADGSGTSFQFTSYLSLKSPEWASRVGASDAVQWPIGLGGKGNDGVAAFVKQTIGSIGYVEYAYTRQSTVPYALIANRDGRFPHPSTESFKAASASADWTHAAGNNISLLDQKGAESWPIVSTTYILLHRTPSKPETTAEILKFFDWGYQNGDQDALSLDYAPLPKEVKTFIRQQWGSNIQVNGKAVYNAAR</sequence>
<dbReference type="PANTHER" id="PTHR42996:SF1">
    <property type="entry name" value="PHOSPHATE-BINDING PROTEIN PSTS"/>
    <property type="match status" value="1"/>
</dbReference>
<feature type="domain" description="PBP" evidence="9">
    <location>
        <begin position="19"/>
        <end position="301"/>
    </location>
</feature>
<evidence type="ECO:0000256" key="3">
    <source>
        <dbReference type="ARBA" id="ARBA00011529"/>
    </source>
</evidence>
<dbReference type="PIRSF" id="PIRSF002756">
    <property type="entry name" value="PstS"/>
    <property type="match status" value="1"/>
</dbReference>
<dbReference type="HOGENOM" id="CLU_034528_1_0_5"/>